<dbReference type="HOGENOM" id="CLU_041220_2_0_1"/>
<dbReference type="PANTHER" id="PTHR11727">
    <property type="entry name" value="DIMETHYLADENOSINE TRANSFERASE"/>
    <property type="match status" value="1"/>
</dbReference>
<reference evidence="12" key="1">
    <citation type="submission" date="2011-03" db="EMBL/GenBank/DDBJ databases">
        <title>The genome sequence of Vavraia culicis strain floridensis.</title>
        <authorList>
            <consortium name="The Broad Institute Genome Sequencing Platform"/>
            <person name="Cuomo C."/>
            <person name="Becnel J."/>
            <person name="Sanscrainte N."/>
            <person name="Young S.K."/>
            <person name="Zeng Q."/>
            <person name="Gargeya S."/>
            <person name="Fitzgerald M."/>
            <person name="Haas B."/>
            <person name="Abouelleil A."/>
            <person name="Alvarado L."/>
            <person name="Arachchi H.M."/>
            <person name="Berlin A."/>
            <person name="Chapman S.B."/>
            <person name="Gearin G."/>
            <person name="Goldberg J."/>
            <person name="Griggs A."/>
            <person name="Gujja S."/>
            <person name="Hansen M."/>
            <person name="Heiman D."/>
            <person name="Howarth C."/>
            <person name="Larimer J."/>
            <person name="Lui A."/>
            <person name="MacDonald P.J.P."/>
            <person name="McCowen C."/>
            <person name="Montmayeur A."/>
            <person name="Murphy C."/>
            <person name="Neiman D."/>
            <person name="Pearson M."/>
            <person name="Priest M."/>
            <person name="Roberts A."/>
            <person name="Saif S."/>
            <person name="Shea T."/>
            <person name="Sisk P."/>
            <person name="Stolte C."/>
            <person name="Sykes S."/>
            <person name="Wortman J."/>
            <person name="Nusbaum C."/>
            <person name="Birren B."/>
        </authorList>
    </citation>
    <scope>NUCLEOTIDE SEQUENCE [LARGE SCALE GENOMIC DNA]</scope>
    <source>
        <strain evidence="12">floridensis</strain>
    </source>
</reference>
<dbReference type="OrthoDB" id="74991at2759"/>
<dbReference type="InParanoid" id="L2GVI9"/>
<dbReference type="InterPro" id="IPR011530">
    <property type="entry name" value="rRNA_adenine_dimethylase"/>
</dbReference>
<keyword evidence="6 8" id="KW-0694">RNA-binding</keyword>
<comment type="similarity">
    <text evidence="8 9">Belongs to the class I-like SAM-binding methyltransferase superfamily. rRNA adenine N(6)-methyltransferase family.</text>
</comment>
<keyword evidence="3 8" id="KW-0489">Methyltransferase</keyword>
<dbReference type="GeneID" id="19878658"/>
<feature type="binding site" evidence="8">
    <location>
        <position position="39"/>
    </location>
    <ligand>
        <name>S-adenosyl-L-methionine</name>
        <dbReference type="ChEBI" id="CHEBI:59789"/>
    </ligand>
</feature>
<keyword evidence="12" id="KW-1185">Reference proteome</keyword>
<dbReference type="Gene3D" id="3.40.50.150">
    <property type="entry name" value="Vaccinia Virus protein VP39"/>
    <property type="match status" value="1"/>
</dbReference>
<evidence type="ECO:0000256" key="6">
    <source>
        <dbReference type="ARBA" id="ARBA00022884"/>
    </source>
</evidence>
<keyword evidence="4 8" id="KW-0808">Transferase</keyword>
<dbReference type="EC" id="2.1.1.-" evidence="9"/>
<dbReference type="RefSeq" id="XP_008073796.1">
    <property type="nucleotide sequence ID" value="XM_008075605.1"/>
</dbReference>
<dbReference type="PROSITE" id="PS51689">
    <property type="entry name" value="SAM_RNA_A_N6_MT"/>
    <property type="match status" value="1"/>
</dbReference>
<feature type="domain" description="Ribosomal RNA adenine methylase transferase N-terminal" evidence="10">
    <location>
        <begin position="19"/>
        <end position="186"/>
    </location>
</feature>
<feature type="binding site" evidence="8">
    <location>
        <position position="88"/>
    </location>
    <ligand>
        <name>S-adenosyl-L-methionine</name>
        <dbReference type="ChEBI" id="CHEBI:59789"/>
    </ligand>
</feature>
<dbReference type="Pfam" id="PF00398">
    <property type="entry name" value="RrnaAD"/>
    <property type="match status" value="1"/>
</dbReference>
<dbReference type="SUPFAM" id="SSF53335">
    <property type="entry name" value="S-adenosyl-L-methionine-dependent methyltransferases"/>
    <property type="match status" value="1"/>
</dbReference>
<dbReference type="GO" id="GO:0052909">
    <property type="term" value="F:18S rRNA (adenine(1779)-N(6)/adenine(1780)-N(6))-dimethyltransferase activity"/>
    <property type="evidence" value="ECO:0007669"/>
    <property type="project" value="UniProtKB-EC"/>
</dbReference>
<dbReference type="VEuPathDB" id="MicrosporidiaDB:VCUG_00773"/>
<dbReference type="GO" id="GO:0003723">
    <property type="term" value="F:RNA binding"/>
    <property type="evidence" value="ECO:0007669"/>
    <property type="project" value="UniProtKB-UniRule"/>
</dbReference>
<dbReference type="InterPro" id="IPR001737">
    <property type="entry name" value="KsgA/Erm"/>
</dbReference>
<dbReference type="Proteomes" id="UP000011081">
    <property type="component" value="Unassembled WGS sequence"/>
</dbReference>
<evidence type="ECO:0000256" key="3">
    <source>
        <dbReference type="ARBA" id="ARBA00022603"/>
    </source>
</evidence>
<dbReference type="OMA" id="GMFQKEV"/>
<sequence length="266" mass="30619">MSIRYKKDLGQHILKNPGIIDTIIERANILETDTVLEIGSGTGNLTIKLLAKAKRVICYEKDERMAAELVKRVKSLNLCHKMKLFVGDCMKSDFPHFDLCVSNIPYQISSVLIFKLFGYNFRAAVLMLQHEFALRLVANPGNPDYSRLSVSAQLFSKVEYMFKVSRKNFNPMPKVESAVVRIRKRLEQPSINIEEFANFLRICFKRKNKTLSGVFGDKSVIKTVKKEKREIAEILSVYGTKRANKLQVEDFLQVFLNFKLRQTVFV</sequence>
<proteinExistence type="inferred from homology"/>
<protein>
    <recommendedName>
        <fullName evidence="9">rRNA adenine N(6)-methyltransferase</fullName>
        <ecNumber evidence="9">2.1.1.-</ecNumber>
    </recommendedName>
</protein>
<dbReference type="EMBL" id="GL877413">
    <property type="protein sequence ID" value="ELA47691.1"/>
    <property type="molecule type" value="Genomic_DNA"/>
</dbReference>
<feature type="binding site" evidence="8">
    <location>
        <position position="103"/>
    </location>
    <ligand>
        <name>S-adenosyl-L-methionine</name>
        <dbReference type="ChEBI" id="CHEBI:59789"/>
    </ligand>
</feature>
<dbReference type="PANTHER" id="PTHR11727:SF7">
    <property type="entry name" value="DIMETHYLADENOSINE TRANSFERASE-RELATED"/>
    <property type="match status" value="1"/>
</dbReference>
<dbReference type="FunCoup" id="L2GVI9">
    <property type="interactions" value="154"/>
</dbReference>
<dbReference type="STRING" id="948595.L2GVI9"/>
<dbReference type="FunFam" id="3.40.50.150:FF:000081">
    <property type="entry name" value="rRNA adenine N(6)-methyltransferase"/>
    <property type="match status" value="1"/>
</dbReference>
<dbReference type="AlphaFoldDB" id="L2GVI9"/>
<dbReference type="InterPro" id="IPR020596">
    <property type="entry name" value="rRNA_Ade_Mease_Trfase_CS"/>
</dbReference>
<keyword evidence="5 8" id="KW-0949">S-adenosyl-L-methionine</keyword>
<comment type="function">
    <text evidence="1">Specifically dimethylates two adjacent adenosines in the loop of a conserved hairpin near the 3'-end of 18S rRNA in the 40S particle.</text>
</comment>
<dbReference type="Gene3D" id="1.10.8.480">
    <property type="match status" value="1"/>
</dbReference>
<comment type="catalytic activity">
    <reaction evidence="7">
        <text>adenosine(1779)/adenosine(1780) in 18S rRNA + 4 S-adenosyl-L-methionine = N(6)-dimethyladenosine(1779)/N(6)-dimethyladenosine(1780) in 18S rRNA + 4 S-adenosyl-L-homocysteine + 4 H(+)</text>
        <dbReference type="Rhea" id="RHEA:42780"/>
        <dbReference type="Rhea" id="RHEA-COMP:10234"/>
        <dbReference type="Rhea" id="RHEA-COMP:10236"/>
        <dbReference type="ChEBI" id="CHEBI:15378"/>
        <dbReference type="ChEBI" id="CHEBI:57856"/>
        <dbReference type="ChEBI" id="CHEBI:59789"/>
        <dbReference type="ChEBI" id="CHEBI:74411"/>
        <dbReference type="ChEBI" id="CHEBI:74493"/>
        <dbReference type="EC" id="2.1.1.183"/>
    </reaction>
</comment>
<evidence type="ECO:0000313" key="11">
    <source>
        <dbReference type="EMBL" id="ELA47691.1"/>
    </source>
</evidence>
<evidence type="ECO:0000259" key="10">
    <source>
        <dbReference type="SMART" id="SM00650"/>
    </source>
</evidence>
<evidence type="ECO:0000313" key="12">
    <source>
        <dbReference type="Proteomes" id="UP000011081"/>
    </source>
</evidence>
<evidence type="ECO:0000256" key="4">
    <source>
        <dbReference type="ARBA" id="ARBA00022679"/>
    </source>
</evidence>
<evidence type="ECO:0000256" key="5">
    <source>
        <dbReference type="ARBA" id="ARBA00022691"/>
    </source>
</evidence>
<gene>
    <name evidence="11" type="ORF">VCUG_00773</name>
</gene>
<dbReference type="HAMAP" id="MF_00607">
    <property type="entry name" value="16SrRNA_methyltr_A"/>
    <property type="match status" value="1"/>
</dbReference>
<feature type="binding site" evidence="8">
    <location>
        <position position="12"/>
    </location>
    <ligand>
        <name>S-adenosyl-L-methionine</name>
        <dbReference type="ChEBI" id="CHEBI:59789"/>
    </ligand>
</feature>
<dbReference type="InterPro" id="IPR029063">
    <property type="entry name" value="SAM-dependent_MTases_sf"/>
</dbReference>
<keyword evidence="2 9" id="KW-0698">rRNA processing</keyword>
<organism evidence="11 12">
    <name type="scientific">Vavraia culicis (isolate floridensis)</name>
    <name type="common">Microsporidian parasite</name>
    <dbReference type="NCBI Taxonomy" id="948595"/>
    <lineage>
        <taxon>Eukaryota</taxon>
        <taxon>Fungi</taxon>
        <taxon>Fungi incertae sedis</taxon>
        <taxon>Microsporidia</taxon>
        <taxon>Pleistophoridae</taxon>
        <taxon>Vavraia</taxon>
    </lineage>
</organism>
<feature type="binding site" evidence="8">
    <location>
        <position position="60"/>
    </location>
    <ligand>
        <name>S-adenosyl-L-methionine</name>
        <dbReference type="ChEBI" id="CHEBI:59789"/>
    </ligand>
</feature>
<accession>L2GVI9</accession>
<dbReference type="InterPro" id="IPR020598">
    <property type="entry name" value="rRNA_Ade_methylase_Trfase_N"/>
</dbReference>
<feature type="binding site" evidence="8">
    <location>
        <position position="14"/>
    </location>
    <ligand>
        <name>S-adenosyl-L-methionine</name>
        <dbReference type="ChEBI" id="CHEBI:59789"/>
    </ligand>
</feature>
<evidence type="ECO:0000256" key="1">
    <source>
        <dbReference type="ARBA" id="ARBA00002977"/>
    </source>
</evidence>
<evidence type="ECO:0000256" key="2">
    <source>
        <dbReference type="ARBA" id="ARBA00022552"/>
    </source>
</evidence>
<dbReference type="NCBIfam" id="TIGR00755">
    <property type="entry name" value="ksgA"/>
    <property type="match status" value="1"/>
</dbReference>
<evidence type="ECO:0000256" key="8">
    <source>
        <dbReference type="PROSITE-ProRule" id="PRU01026"/>
    </source>
</evidence>
<name>L2GVI9_VAVCU</name>
<evidence type="ECO:0000256" key="7">
    <source>
        <dbReference type="ARBA" id="ARBA00049478"/>
    </source>
</evidence>
<dbReference type="CDD" id="cd02440">
    <property type="entry name" value="AdoMet_MTases"/>
    <property type="match status" value="1"/>
</dbReference>
<evidence type="ECO:0000256" key="9">
    <source>
        <dbReference type="RuleBase" id="RU362106"/>
    </source>
</evidence>
<dbReference type="PROSITE" id="PS01131">
    <property type="entry name" value="RRNA_A_DIMETH"/>
    <property type="match status" value="1"/>
</dbReference>
<dbReference type="SMART" id="SM00650">
    <property type="entry name" value="rADc"/>
    <property type="match status" value="1"/>
</dbReference>